<dbReference type="InterPro" id="IPR047021">
    <property type="entry name" value="REXO1/3/4-like"/>
</dbReference>
<name>A0A5S6R0J2_TRIMR</name>
<dbReference type="Proteomes" id="UP000046395">
    <property type="component" value="Unassembled WGS sequence"/>
</dbReference>
<sequence>MLKDVTTTLQDVQRMLQKVIPCNAILAGHSLHFDLSVLQMFHPYIIDTSLLYNLSGRVGRYTSLKDLANVFLGWSVQQSIDGHCSVEDAVATMKLVQLKLRKGSIFGHIPSGWTATQLIEENIGAPNSELFPKRHSNYDDSKFQISSQAIANAHTSERVECSGCGRKIPRTCRITSCSCRTLVSMQKCDKCLLNERTEESTSSQELTHADIYHVIEGHEKEPVWRVFERFGKTMQLVTCEEVNSSEERMANCSALKYYLLSTTEECLQTLRSNLLNHDFNMGVVKLGAENVDHFDSMTTVV</sequence>
<dbReference type="WBParaSite" id="TMUE_3000012948.1">
    <property type="protein sequence ID" value="TMUE_3000012948.1"/>
    <property type="gene ID" value="WBGene00286592"/>
</dbReference>
<accession>A0A5S6R0J2</accession>
<dbReference type="STRING" id="70415.A0A5S6R0J2"/>
<dbReference type="GO" id="GO:0005634">
    <property type="term" value="C:nucleus"/>
    <property type="evidence" value="ECO:0007669"/>
    <property type="project" value="TreeGrafter"/>
</dbReference>
<dbReference type="Gene3D" id="3.30.420.10">
    <property type="entry name" value="Ribonuclease H-like superfamily/Ribonuclease H"/>
    <property type="match status" value="1"/>
</dbReference>
<dbReference type="InterPro" id="IPR036397">
    <property type="entry name" value="RNaseH_sf"/>
</dbReference>
<dbReference type="AlphaFoldDB" id="A0A5S6R0J2"/>
<dbReference type="PANTHER" id="PTHR12801">
    <property type="entry name" value="RNA EXONUCLEASE REXO1 / RECO3 FAMILY MEMBER-RELATED"/>
    <property type="match status" value="1"/>
</dbReference>
<protein>
    <submittedName>
        <fullName evidence="4">Exonuclease domain-containing protein</fullName>
    </submittedName>
</protein>
<dbReference type="GO" id="GO:0004527">
    <property type="term" value="F:exonuclease activity"/>
    <property type="evidence" value="ECO:0007669"/>
    <property type="project" value="InterPro"/>
</dbReference>
<dbReference type="SUPFAM" id="SSF53098">
    <property type="entry name" value="Ribonuclease H-like"/>
    <property type="match status" value="1"/>
</dbReference>
<evidence type="ECO:0000256" key="2">
    <source>
        <dbReference type="ARBA" id="ARBA00022801"/>
    </source>
</evidence>
<keyword evidence="1" id="KW-0540">Nuclease</keyword>
<dbReference type="GO" id="GO:0003676">
    <property type="term" value="F:nucleic acid binding"/>
    <property type="evidence" value="ECO:0007669"/>
    <property type="project" value="InterPro"/>
</dbReference>
<dbReference type="PANTHER" id="PTHR12801:SF82">
    <property type="entry name" value="RNA EXONUCLEASE 5"/>
    <property type="match status" value="1"/>
</dbReference>
<organism evidence="3 4">
    <name type="scientific">Trichuris muris</name>
    <name type="common">Mouse whipworm</name>
    <dbReference type="NCBI Taxonomy" id="70415"/>
    <lineage>
        <taxon>Eukaryota</taxon>
        <taxon>Metazoa</taxon>
        <taxon>Ecdysozoa</taxon>
        <taxon>Nematoda</taxon>
        <taxon>Enoplea</taxon>
        <taxon>Dorylaimia</taxon>
        <taxon>Trichinellida</taxon>
        <taxon>Trichuridae</taxon>
        <taxon>Trichuris</taxon>
    </lineage>
</organism>
<evidence type="ECO:0000313" key="3">
    <source>
        <dbReference type="Proteomes" id="UP000046395"/>
    </source>
</evidence>
<keyword evidence="3" id="KW-1185">Reference proteome</keyword>
<dbReference type="InterPro" id="IPR012337">
    <property type="entry name" value="RNaseH-like_sf"/>
</dbReference>
<evidence type="ECO:0000256" key="1">
    <source>
        <dbReference type="ARBA" id="ARBA00022722"/>
    </source>
</evidence>
<keyword evidence="2" id="KW-0378">Hydrolase</keyword>
<reference evidence="4" key="1">
    <citation type="submission" date="2019-12" db="UniProtKB">
        <authorList>
            <consortium name="WormBaseParasite"/>
        </authorList>
    </citation>
    <scope>IDENTIFICATION</scope>
</reference>
<evidence type="ECO:0000313" key="4">
    <source>
        <dbReference type="WBParaSite" id="TMUE_3000012948.1"/>
    </source>
</evidence>
<proteinExistence type="predicted"/>